<keyword evidence="5" id="KW-1185">Reference proteome</keyword>
<dbReference type="Pfam" id="PF00378">
    <property type="entry name" value="ECH_1"/>
    <property type="match status" value="1"/>
</dbReference>
<reference evidence="5" key="1">
    <citation type="journal article" date="2019" name="Int. J. Syst. Evol. Microbiol.">
        <title>The Global Catalogue of Microorganisms (GCM) 10K type strain sequencing project: providing services to taxonomists for standard genome sequencing and annotation.</title>
        <authorList>
            <consortium name="The Broad Institute Genomics Platform"/>
            <consortium name="The Broad Institute Genome Sequencing Center for Infectious Disease"/>
            <person name="Wu L."/>
            <person name="Ma J."/>
        </authorList>
    </citation>
    <scope>NUCLEOTIDE SEQUENCE [LARGE SCALE GENOMIC DNA]</scope>
    <source>
        <strain evidence="5">JCM 17705</strain>
    </source>
</reference>
<accession>A0ABP8H8Q4</accession>
<proteinExistence type="inferred from homology"/>
<keyword evidence="2" id="KW-0456">Lyase</keyword>
<evidence type="ECO:0000313" key="4">
    <source>
        <dbReference type="EMBL" id="GAA4335948.1"/>
    </source>
</evidence>
<dbReference type="PROSITE" id="PS00166">
    <property type="entry name" value="ENOYL_COA_HYDRATASE"/>
    <property type="match status" value="1"/>
</dbReference>
<sequence>MVFENILSEQKGRIQYITINRESKLNALNKATLAELHVAITTGFNDEGIGGIIITGAGPKAFVAGADIAEFAALDIAGGRDMALDAQTKVFDIIENGNKPVIAAVNGFALGGGLELAMACHIRIASDNAKLGLPEVTLGLIPGYGGTQRLTRLVGRGKTLEMIMTADMISAADGYQYGLINHVVSPAELLPKAEELLNKILLRAPLAIASAIKAVNAATLPGTQGFETEIDEFSKCFGTSDLKEGVNAFLEKRKADFKGK</sequence>
<dbReference type="Gene3D" id="3.90.226.10">
    <property type="entry name" value="2-enoyl-CoA Hydratase, Chain A, domain 1"/>
    <property type="match status" value="1"/>
</dbReference>
<dbReference type="RefSeq" id="WP_345213374.1">
    <property type="nucleotide sequence ID" value="NZ_BAABFT010000016.1"/>
</dbReference>
<evidence type="ECO:0000313" key="5">
    <source>
        <dbReference type="Proteomes" id="UP001500582"/>
    </source>
</evidence>
<dbReference type="SUPFAM" id="SSF52096">
    <property type="entry name" value="ClpP/crotonase"/>
    <property type="match status" value="1"/>
</dbReference>
<comment type="caution">
    <text evidence="4">The sequence shown here is derived from an EMBL/GenBank/DDBJ whole genome shotgun (WGS) entry which is preliminary data.</text>
</comment>
<gene>
    <name evidence="4" type="ORF">GCM10023149_44280</name>
</gene>
<evidence type="ECO:0000256" key="2">
    <source>
        <dbReference type="ARBA" id="ARBA00023239"/>
    </source>
</evidence>
<protein>
    <submittedName>
        <fullName evidence="4">Enoyl-CoA hydratase-related protein</fullName>
    </submittedName>
</protein>
<dbReference type="InterPro" id="IPR001753">
    <property type="entry name" value="Enoyl-CoA_hydra/iso"/>
</dbReference>
<dbReference type="InterPro" id="IPR029045">
    <property type="entry name" value="ClpP/crotonase-like_dom_sf"/>
</dbReference>
<dbReference type="CDD" id="cd06558">
    <property type="entry name" value="crotonase-like"/>
    <property type="match status" value="1"/>
</dbReference>
<dbReference type="Proteomes" id="UP001500582">
    <property type="component" value="Unassembled WGS sequence"/>
</dbReference>
<dbReference type="InterPro" id="IPR014748">
    <property type="entry name" value="Enoyl-CoA_hydra_C"/>
</dbReference>
<organism evidence="4 5">
    <name type="scientific">Mucilaginibacter gynuensis</name>
    <dbReference type="NCBI Taxonomy" id="1302236"/>
    <lineage>
        <taxon>Bacteria</taxon>
        <taxon>Pseudomonadati</taxon>
        <taxon>Bacteroidota</taxon>
        <taxon>Sphingobacteriia</taxon>
        <taxon>Sphingobacteriales</taxon>
        <taxon>Sphingobacteriaceae</taxon>
        <taxon>Mucilaginibacter</taxon>
    </lineage>
</organism>
<dbReference type="InterPro" id="IPR018376">
    <property type="entry name" value="Enoyl-CoA_hyd/isom_CS"/>
</dbReference>
<evidence type="ECO:0000256" key="1">
    <source>
        <dbReference type="ARBA" id="ARBA00005254"/>
    </source>
</evidence>
<name>A0ABP8H8Q4_9SPHI</name>
<dbReference type="PANTHER" id="PTHR11941">
    <property type="entry name" value="ENOYL-COA HYDRATASE-RELATED"/>
    <property type="match status" value="1"/>
</dbReference>
<comment type="similarity">
    <text evidence="1 3">Belongs to the enoyl-CoA hydratase/isomerase family.</text>
</comment>
<evidence type="ECO:0000256" key="3">
    <source>
        <dbReference type="RuleBase" id="RU003707"/>
    </source>
</evidence>
<dbReference type="EMBL" id="BAABFT010000016">
    <property type="protein sequence ID" value="GAA4335948.1"/>
    <property type="molecule type" value="Genomic_DNA"/>
</dbReference>
<dbReference type="PANTHER" id="PTHR11941:SF54">
    <property type="entry name" value="ENOYL-COA HYDRATASE, MITOCHONDRIAL"/>
    <property type="match status" value="1"/>
</dbReference>
<dbReference type="Gene3D" id="1.10.12.10">
    <property type="entry name" value="Lyase 2-enoyl-coa Hydratase, Chain A, domain 2"/>
    <property type="match status" value="1"/>
</dbReference>